<name>A0A367XRR3_9ASCO</name>
<evidence type="ECO:0000313" key="2">
    <source>
        <dbReference type="Proteomes" id="UP000253472"/>
    </source>
</evidence>
<evidence type="ECO:0000313" key="1">
    <source>
        <dbReference type="EMBL" id="RCK56323.1"/>
    </source>
</evidence>
<accession>A0A367XRR3</accession>
<dbReference type="EMBL" id="QLNQ01000029">
    <property type="protein sequence ID" value="RCK56323.1"/>
    <property type="molecule type" value="Genomic_DNA"/>
</dbReference>
<proteinExistence type="predicted"/>
<dbReference type="AlphaFoldDB" id="A0A367XRR3"/>
<keyword evidence="2" id="KW-1185">Reference proteome</keyword>
<dbReference type="Proteomes" id="UP000253472">
    <property type="component" value="Unassembled WGS sequence"/>
</dbReference>
<comment type="caution">
    <text evidence="1">The sequence shown here is derived from an EMBL/GenBank/DDBJ whole genome shotgun (WGS) entry which is preliminary data.</text>
</comment>
<dbReference type="OrthoDB" id="4090463at2759"/>
<protein>
    <submittedName>
        <fullName evidence="1">Uncharacterized protein</fullName>
    </submittedName>
</protein>
<gene>
    <name evidence="1" type="ORF">Cantr_05732</name>
</gene>
<sequence>MYHLVHHYNTGLKMTLTKYQRGDLIEGWNDCPVPQKKTIALHADPSRDTTVQNVTDVLNKIFTLDLNLPERELTHYKAKLVSSVEKMAPGSSHLSFIYHIFQEILENVESVTPKLKNDLKNQVVEYMMVHEGVSSWCSPLKKIVVNI</sequence>
<organism evidence="1 2">
    <name type="scientific">Candida viswanathii</name>
    <dbReference type="NCBI Taxonomy" id="5486"/>
    <lineage>
        <taxon>Eukaryota</taxon>
        <taxon>Fungi</taxon>
        <taxon>Dikarya</taxon>
        <taxon>Ascomycota</taxon>
        <taxon>Saccharomycotina</taxon>
        <taxon>Pichiomycetes</taxon>
        <taxon>Debaryomycetaceae</taxon>
        <taxon>Candida/Lodderomyces clade</taxon>
        <taxon>Candida</taxon>
    </lineage>
</organism>
<reference evidence="1 2" key="1">
    <citation type="submission" date="2018-06" db="EMBL/GenBank/DDBJ databases">
        <title>Whole genome sequencing of Candida tropicalis (genome annotated by CSBL at Korea University).</title>
        <authorList>
            <person name="Ahn J."/>
        </authorList>
    </citation>
    <scope>NUCLEOTIDE SEQUENCE [LARGE SCALE GENOMIC DNA]</scope>
    <source>
        <strain evidence="1 2">ATCC 20962</strain>
    </source>
</reference>